<dbReference type="EMBL" id="SRMP02000003">
    <property type="protein sequence ID" value="MFN0290582.1"/>
    <property type="molecule type" value="Genomic_DNA"/>
</dbReference>
<comment type="caution">
    <text evidence="2">The sequence shown here is derived from an EMBL/GenBank/DDBJ whole genome shotgun (WGS) entry which is preliminary data.</text>
</comment>
<evidence type="ECO:0000256" key="1">
    <source>
        <dbReference type="SAM" id="Phobius"/>
    </source>
</evidence>
<sequence>MKKLLLKNCLGKAVIGSLSYPIYILLFGLVGYLTDLIFGRHFRFLVVATYCKTGLPNGYNDARLSSSIVLLIFRWFLLLGSFYYLKRLRTTIWGERMLLLLVCFGCIDLMGLVTFFINSFTGTNFFKYFVSTIYLYVPFQRLAYFDLVTVLNILMLATLSMFLKPKKDRMKFALFVMIYALISVILLMISSYLFKVLIR</sequence>
<protein>
    <submittedName>
        <fullName evidence="2">Uncharacterized protein</fullName>
    </submittedName>
</protein>
<keyword evidence="3" id="KW-1185">Reference proteome</keyword>
<keyword evidence="1" id="KW-0812">Transmembrane</keyword>
<feature type="transmembrane region" description="Helical" evidence="1">
    <location>
        <begin position="172"/>
        <end position="194"/>
    </location>
</feature>
<keyword evidence="1" id="KW-1133">Transmembrane helix</keyword>
<name>A0ABW9JDU6_9SPHI</name>
<accession>A0ABW9JDU6</accession>
<keyword evidence="1" id="KW-0472">Membrane</keyword>
<feature type="transmembrane region" description="Helical" evidence="1">
    <location>
        <begin position="62"/>
        <end position="85"/>
    </location>
</feature>
<organism evidence="2 3">
    <name type="scientific">Pedobacter helvus</name>
    <dbReference type="NCBI Taxonomy" id="2563444"/>
    <lineage>
        <taxon>Bacteria</taxon>
        <taxon>Pseudomonadati</taxon>
        <taxon>Bacteroidota</taxon>
        <taxon>Sphingobacteriia</taxon>
        <taxon>Sphingobacteriales</taxon>
        <taxon>Sphingobacteriaceae</taxon>
        <taxon>Pedobacter</taxon>
    </lineage>
</organism>
<gene>
    <name evidence="2" type="ORF">E5L68_004225</name>
</gene>
<evidence type="ECO:0000313" key="2">
    <source>
        <dbReference type="EMBL" id="MFN0290582.1"/>
    </source>
</evidence>
<feature type="transmembrane region" description="Helical" evidence="1">
    <location>
        <begin position="20"/>
        <end position="42"/>
    </location>
</feature>
<feature type="transmembrane region" description="Helical" evidence="1">
    <location>
        <begin position="97"/>
        <end position="122"/>
    </location>
</feature>
<evidence type="ECO:0000313" key="3">
    <source>
        <dbReference type="Proteomes" id="UP001517367"/>
    </source>
</evidence>
<dbReference type="Proteomes" id="UP001517367">
    <property type="component" value="Unassembled WGS sequence"/>
</dbReference>
<feature type="transmembrane region" description="Helical" evidence="1">
    <location>
        <begin position="142"/>
        <end position="163"/>
    </location>
</feature>
<reference evidence="2 3" key="1">
    <citation type="submission" date="2024-12" db="EMBL/GenBank/DDBJ databases">
        <authorList>
            <person name="Hu S."/>
        </authorList>
    </citation>
    <scope>NUCLEOTIDE SEQUENCE [LARGE SCALE GENOMIC DNA]</scope>
    <source>
        <strain evidence="2 3">P-25</strain>
    </source>
</reference>
<proteinExistence type="predicted"/>
<dbReference type="RefSeq" id="WP_138729804.1">
    <property type="nucleotide sequence ID" value="NZ_SRMP02000003.1"/>
</dbReference>